<gene>
    <name evidence="3" type="ORF">N825_20895</name>
</gene>
<feature type="domain" description="Nucleotidyltransferase-like" evidence="2">
    <location>
        <begin position="112"/>
        <end position="316"/>
    </location>
</feature>
<dbReference type="Pfam" id="PF12281">
    <property type="entry name" value="NTP_transf_8"/>
    <property type="match status" value="1"/>
</dbReference>
<dbReference type="EMBL" id="AVFL01000028">
    <property type="protein sequence ID" value="EWY37297.1"/>
    <property type="molecule type" value="Genomic_DNA"/>
</dbReference>
<feature type="region of interest" description="Disordered" evidence="1">
    <location>
        <begin position="331"/>
        <end position="351"/>
    </location>
</feature>
<accession>W9GXX4</accession>
<proteinExistence type="predicted"/>
<dbReference type="PATRIC" id="fig|1385369.3.peg.5718"/>
<evidence type="ECO:0000256" key="1">
    <source>
        <dbReference type="SAM" id="MobiDB-lite"/>
    </source>
</evidence>
<evidence type="ECO:0000313" key="4">
    <source>
        <dbReference type="Proteomes" id="UP000019486"/>
    </source>
</evidence>
<protein>
    <recommendedName>
        <fullName evidence="2">Nucleotidyltransferase-like domain-containing protein</fullName>
    </recommendedName>
</protein>
<sequence>MFLFNELSEIQRKTIVDLRQAYEAFHATRRNADRHYAGSMRWREKNGSEYLFRRIGKGERSLGRRDEHTDEVYAAFMAGRQRVKQRLSSLTASLDTHAALAKAAGLGRVPRIVARLLRKLDDANVLGHIRIVGTNSLFAYEALAGVTIAGDALATADVDLLLDARRRLRIMVPDEDERTVAGLVRRVDASFEIMDRTPYRMANDDGFMIDLIRPEPKPAWRKEPDAILKPGDLDPAPIEGLQWLVNVPSVETLVIDVNGYPAPIVVPEPRMWMAHKLWLSKRPMRDPVKARRDVGQAYLLRDLLVAELPQYPLDDGFFDALPRPLREVAGSLRPRETVEEDDSDDLPQPRW</sequence>
<evidence type="ECO:0000259" key="2">
    <source>
        <dbReference type="Pfam" id="PF12281"/>
    </source>
</evidence>
<dbReference type="RefSeq" id="WP_037459261.1">
    <property type="nucleotide sequence ID" value="NZ_AVFL01000028.1"/>
</dbReference>
<name>W9GXX4_9PROT</name>
<keyword evidence="4" id="KW-1185">Reference proteome</keyword>
<dbReference type="AlphaFoldDB" id="W9GXX4"/>
<dbReference type="Proteomes" id="UP000019486">
    <property type="component" value="Unassembled WGS sequence"/>
</dbReference>
<dbReference type="InterPro" id="IPR058575">
    <property type="entry name" value="NTP_transf_8_dom"/>
</dbReference>
<evidence type="ECO:0000313" key="3">
    <source>
        <dbReference type="EMBL" id="EWY37297.1"/>
    </source>
</evidence>
<organism evidence="3 4">
    <name type="scientific">Skermanella stibiiresistens SB22</name>
    <dbReference type="NCBI Taxonomy" id="1385369"/>
    <lineage>
        <taxon>Bacteria</taxon>
        <taxon>Pseudomonadati</taxon>
        <taxon>Pseudomonadota</taxon>
        <taxon>Alphaproteobacteria</taxon>
        <taxon>Rhodospirillales</taxon>
        <taxon>Azospirillaceae</taxon>
        <taxon>Skermanella</taxon>
    </lineage>
</organism>
<comment type="caution">
    <text evidence="3">The sequence shown here is derived from an EMBL/GenBank/DDBJ whole genome shotgun (WGS) entry which is preliminary data.</text>
</comment>
<reference evidence="3 4" key="1">
    <citation type="submission" date="2013-08" db="EMBL/GenBank/DDBJ databases">
        <title>The genome sequence of Skermanella stibiiresistens.</title>
        <authorList>
            <person name="Zhu W."/>
            <person name="Wang G."/>
        </authorList>
    </citation>
    <scope>NUCLEOTIDE SEQUENCE [LARGE SCALE GENOMIC DNA]</scope>
    <source>
        <strain evidence="3 4">SB22</strain>
    </source>
</reference>